<dbReference type="EMBL" id="BK032842">
    <property type="protein sequence ID" value="DAF63602.1"/>
    <property type="molecule type" value="Genomic_DNA"/>
</dbReference>
<sequence>MICSAIRAINCIVDNKRRSYYDNKKFNGSKN</sequence>
<name>A0A8S5TLE5_9CAUD</name>
<reference evidence="1" key="1">
    <citation type="journal article" date="2021" name="Proc. Natl. Acad. Sci. U.S.A.">
        <title>A Catalog of Tens of Thousands of Viruses from Human Metagenomes Reveals Hidden Associations with Chronic Diseases.</title>
        <authorList>
            <person name="Tisza M.J."/>
            <person name="Buck C.B."/>
        </authorList>
    </citation>
    <scope>NUCLEOTIDE SEQUENCE</scope>
    <source>
        <strain evidence="1">CtwQT14</strain>
    </source>
</reference>
<proteinExistence type="predicted"/>
<evidence type="ECO:0000313" key="1">
    <source>
        <dbReference type="EMBL" id="DAF63602.1"/>
    </source>
</evidence>
<accession>A0A8S5TLE5</accession>
<protein>
    <submittedName>
        <fullName evidence="1">Uncharacterized protein</fullName>
    </submittedName>
</protein>
<organism evidence="1">
    <name type="scientific">Siphoviridae sp. ctwQT14</name>
    <dbReference type="NCBI Taxonomy" id="2827971"/>
    <lineage>
        <taxon>Viruses</taxon>
        <taxon>Duplodnaviria</taxon>
        <taxon>Heunggongvirae</taxon>
        <taxon>Uroviricota</taxon>
        <taxon>Caudoviricetes</taxon>
    </lineage>
</organism>